<dbReference type="OrthoDB" id="5056520at2759"/>
<protein>
    <submittedName>
        <fullName evidence="3">Uncharacterized protein</fullName>
    </submittedName>
</protein>
<sequence length="139" mass="15663">MSNYSSSDKTPANNAASPSETLYNNKNPIRFAPRGTQNSINDGIVVLDPRPVQQWQLDAASARAEGTANNLETRLDSTTTAQLELNSEIALLRYEVDGMFDLQKKDLEKARRFRNRALFFCVLSGCLWFLVCQRDVKEC</sequence>
<evidence type="ECO:0000313" key="3">
    <source>
        <dbReference type="EMBL" id="KAH7255265.1"/>
    </source>
</evidence>
<feature type="compositionally biased region" description="Polar residues" evidence="1">
    <location>
        <begin position="1"/>
        <end position="27"/>
    </location>
</feature>
<comment type="caution">
    <text evidence="3">The sequence shown here is derived from an EMBL/GenBank/DDBJ whole genome shotgun (WGS) entry which is preliminary data.</text>
</comment>
<accession>A0A9P9HCT5</accession>
<evidence type="ECO:0000256" key="1">
    <source>
        <dbReference type="SAM" id="MobiDB-lite"/>
    </source>
</evidence>
<organism evidence="3 4">
    <name type="scientific">Fusarium redolens</name>
    <dbReference type="NCBI Taxonomy" id="48865"/>
    <lineage>
        <taxon>Eukaryota</taxon>
        <taxon>Fungi</taxon>
        <taxon>Dikarya</taxon>
        <taxon>Ascomycota</taxon>
        <taxon>Pezizomycotina</taxon>
        <taxon>Sordariomycetes</taxon>
        <taxon>Hypocreomycetidae</taxon>
        <taxon>Hypocreales</taxon>
        <taxon>Nectriaceae</taxon>
        <taxon>Fusarium</taxon>
        <taxon>Fusarium redolens species complex</taxon>
    </lineage>
</organism>
<dbReference type="Proteomes" id="UP000720189">
    <property type="component" value="Unassembled WGS sequence"/>
</dbReference>
<gene>
    <name evidence="3" type="ORF">BKA55DRAFT_311941</name>
</gene>
<dbReference type="RefSeq" id="XP_046050834.1">
    <property type="nucleotide sequence ID" value="XM_046185639.1"/>
</dbReference>
<dbReference type="AlphaFoldDB" id="A0A9P9HCT5"/>
<keyword evidence="4" id="KW-1185">Reference proteome</keyword>
<evidence type="ECO:0000256" key="2">
    <source>
        <dbReference type="SAM" id="Phobius"/>
    </source>
</evidence>
<dbReference type="EMBL" id="JAGMUX010000006">
    <property type="protein sequence ID" value="KAH7255265.1"/>
    <property type="molecule type" value="Genomic_DNA"/>
</dbReference>
<proteinExistence type="predicted"/>
<keyword evidence="2" id="KW-1133">Transmembrane helix</keyword>
<reference evidence="3" key="1">
    <citation type="journal article" date="2021" name="Nat. Commun.">
        <title>Genetic determinants of endophytism in the Arabidopsis root mycobiome.</title>
        <authorList>
            <person name="Mesny F."/>
            <person name="Miyauchi S."/>
            <person name="Thiergart T."/>
            <person name="Pickel B."/>
            <person name="Atanasova L."/>
            <person name="Karlsson M."/>
            <person name="Huettel B."/>
            <person name="Barry K.W."/>
            <person name="Haridas S."/>
            <person name="Chen C."/>
            <person name="Bauer D."/>
            <person name="Andreopoulos W."/>
            <person name="Pangilinan J."/>
            <person name="LaButti K."/>
            <person name="Riley R."/>
            <person name="Lipzen A."/>
            <person name="Clum A."/>
            <person name="Drula E."/>
            <person name="Henrissat B."/>
            <person name="Kohler A."/>
            <person name="Grigoriev I.V."/>
            <person name="Martin F.M."/>
            <person name="Hacquard S."/>
        </authorList>
    </citation>
    <scope>NUCLEOTIDE SEQUENCE</scope>
    <source>
        <strain evidence="3">MPI-CAGE-AT-0023</strain>
    </source>
</reference>
<keyword evidence="2" id="KW-0472">Membrane</keyword>
<keyword evidence="2" id="KW-0812">Transmembrane</keyword>
<feature type="region of interest" description="Disordered" evidence="1">
    <location>
        <begin position="1"/>
        <end position="36"/>
    </location>
</feature>
<dbReference type="GeneID" id="70215593"/>
<name>A0A9P9HCT5_FUSRE</name>
<feature type="transmembrane region" description="Helical" evidence="2">
    <location>
        <begin position="113"/>
        <end position="131"/>
    </location>
</feature>
<evidence type="ECO:0000313" key="4">
    <source>
        <dbReference type="Proteomes" id="UP000720189"/>
    </source>
</evidence>